<keyword evidence="2" id="KW-1133">Transmembrane helix</keyword>
<dbReference type="RefSeq" id="WP_154545394.1">
    <property type="nucleotide sequence ID" value="NZ_VULO01000009.1"/>
</dbReference>
<accession>A0A6N7W903</accession>
<evidence type="ECO:0000256" key="2">
    <source>
        <dbReference type="SAM" id="Phobius"/>
    </source>
</evidence>
<evidence type="ECO:0000256" key="1">
    <source>
        <dbReference type="SAM" id="MobiDB-lite"/>
    </source>
</evidence>
<feature type="compositionally biased region" description="Polar residues" evidence="1">
    <location>
        <begin position="146"/>
        <end position="160"/>
    </location>
</feature>
<feature type="compositionally biased region" description="Acidic residues" evidence="1">
    <location>
        <begin position="134"/>
        <end position="145"/>
    </location>
</feature>
<keyword evidence="2" id="KW-0812">Transmembrane</keyword>
<protein>
    <submittedName>
        <fullName evidence="3">Uncharacterized protein</fullName>
    </submittedName>
</protein>
<feature type="compositionally biased region" description="Acidic residues" evidence="1">
    <location>
        <begin position="286"/>
        <end position="304"/>
    </location>
</feature>
<dbReference type="EMBL" id="VULO01000009">
    <property type="protein sequence ID" value="MSS84746.1"/>
    <property type="molecule type" value="Genomic_DNA"/>
</dbReference>
<feature type="compositionally biased region" description="Polar residues" evidence="1">
    <location>
        <begin position="113"/>
        <end position="133"/>
    </location>
</feature>
<organism evidence="3 4">
    <name type="scientific">Scrofimicrobium canadense</name>
    <dbReference type="NCBI Taxonomy" id="2652290"/>
    <lineage>
        <taxon>Bacteria</taxon>
        <taxon>Bacillati</taxon>
        <taxon>Actinomycetota</taxon>
        <taxon>Actinomycetes</taxon>
        <taxon>Actinomycetales</taxon>
        <taxon>Actinomycetaceae</taxon>
        <taxon>Scrofimicrobium</taxon>
    </lineage>
</organism>
<feature type="region of interest" description="Disordered" evidence="1">
    <location>
        <begin position="110"/>
        <end position="172"/>
    </location>
</feature>
<feature type="region of interest" description="Disordered" evidence="1">
    <location>
        <begin position="392"/>
        <end position="437"/>
    </location>
</feature>
<dbReference type="Proteomes" id="UP000470875">
    <property type="component" value="Unassembled WGS sequence"/>
</dbReference>
<feature type="transmembrane region" description="Helical" evidence="2">
    <location>
        <begin position="7"/>
        <end position="31"/>
    </location>
</feature>
<feature type="compositionally biased region" description="Basic and acidic residues" evidence="1">
    <location>
        <begin position="274"/>
        <end position="284"/>
    </location>
</feature>
<evidence type="ECO:0000313" key="4">
    <source>
        <dbReference type="Proteomes" id="UP000470875"/>
    </source>
</evidence>
<comment type="caution">
    <text evidence="3">The sequence shown here is derived from an EMBL/GenBank/DDBJ whole genome shotgun (WGS) entry which is preliminary data.</text>
</comment>
<dbReference type="AlphaFoldDB" id="A0A6N7W903"/>
<sequence>MAAAKRFWLAIVLAIVGVVALVFGILAATIWQPAQHISASADPDEPFVMVREGVLGLYGNEVTVTLTADDPDDYVWMASGLGPDVSAWLHGHDFNVITGTESMTQLAMEKQGVGTSQSGDEQSGMETSQSDEAAQSEDVSEEPSTEDTAQAQSGEVSQSGAEPPVSPIQSDMWSNMREGKGELAVPLSGEGLSSVLLISGNGTDPAPKVTLTWEYPRPNVAAWILFPVACVFILLSIAVAIAVSARTRRLNKAKKTLSDRAAADEMATGAVPIEEVKSKLKPTPEEPSEAEVPESEESPVEQSEELQTFAPPAENEPAVVTGDAEPPRTEEEAPQHHERTEAVDERTELVTTESGMMNLAALQGGGRFPTRRALRDARARGIEKLVVEGVDYSTTSIPPSPKSETSLSETTIPPTSIKWRSKKGAAKFGSGKPKDQK</sequence>
<keyword evidence="2" id="KW-0472">Membrane</keyword>
<feature type="compositionally biased region" description="Basic and acidic residues" evidence="1">
    <location>
        <begin position="325"/>
        <end position="345"/>
    </location>
</feature>
<evidence type="ECO:0000313" key="3">
    <source>
        <dbReference type="EMBL" id="MSS84746.1"/>
    </source>
</evidence>
<feature type="region of interest" description="Disordered" evidence="1">
    <location>
        <begin position="252"/>
        <end position="345"/>
    </location>
</feature>
<feature type="transmembrane region" description="Helical" evidence="2">
    <location>
        <begin position="220"/>
        <end position="245"/>
    </location>
</feature>
<name>A0A6N7W903_9ACTO</name>
<proteinExistence type="predicted"/>
<reference evidence="3 4" key="1">
    <citation type="submission" date="2019-08" db="EMBL/GenBank/DDBJ databases">
        <title>In-depth cultivation of the pig gut microbiome towards novel bacterial diversity and tailored functional studies.</title>
        <authorList>
            <person name="Wylensek D."/>
            <person name="Hitch T.C.A."/>
            <person name="Clavel T."/>
        </authorList>
    </citation>
    <scope>NUCLEOTIDE SEQUENCE [LARGE SCALE GENOMIC DNA]</scope>
    <source>
        <strain evidence="3 4">WB03_NA08</strain>
    </source>
</reference>
<gene>
    <name evidence="3" type="ORF">FYJ24_08210</name>
</gene>
<keyword evidence="4" id="KW-1185">Reference proteome</keyword>
<feature type="compositionally biased region" description="Polar residues" evidence="1">
    <location>
        <begin position="392"/>
        <end position="414"/>
    </location>
</feature>